<comment type="similarity">
    <text evidence="1">Belongs to the thioredoxin family.</text>
</comment>
<dbReference type="FunCoup" id="F2UFV1">
    <property type="interactions" value="702"/>
</dbReference>
<reference evidence="3" key="1">
    <citation type="submission" date="2009-08" db="EMBL/GenBank/DDBJ databases">
        <title>Annotation of Salpingoeca rosetta.</title>
        <authorList>
            <consortium name="The Broad Institute Genome Sequencing Platform"/>
            <person name="Russ C."/>
            <person name="Cuomo C."/>
            <person name="Burger G."/>
            <person name="Gray M.W."/>
            <person name="Holland P.W.H."/>
            <person name="King N."/>
            <person name="Lang F.B.F."/>
            <person name="Roger A.J."/>
            <person name="Ruiz-Trillo I."/>
            <person name="Young S.K."/>
            <person name="Zeng Q."/>
            <person name="Gargeya S."/>
            <person name="Alvarado L."/>
            <person name="Berlin A."/>
            <person name="Chapman S.B."/>
            <person name="Chen Z."/>
            <person name="Freedman E."/>
            <person name="Gellesch M."/>
            <person name="Goldberg J."/>
            <person name="Griggs A."/>
            <person name="Gujja S."/>
            <person name="Heilman E."/>
            <person name="Heiman D."/>
            <person name="Howarth C."/>
            <person name="Mehta T."/>
            <person name="Neiman D."/>
            <person name="Pearson M."/>
            <person name="Roberts A."/>
            <person name="Saif S."/>
            <person name="Shea T."/>
            <person name="Shenoy N."/>
            <person name="Sisk P."/>
            <person name="Stolte C."/>
            <person name="Sykes S."/>
            <person name="White J."/>
            <person name="Yandava C."/>
            <person name="Haas B."/>
            <person name="Nusbaum C."/>
            <person name="Birren B."/>
        </authorList>
    </citation>
    <scope>NUCLEOTIDE SEQUENCE [LARGE SCALE GENOMIC DNA]</scope>
    <source>
        <strain evidence="3">ATCC 50818</strain>
    </source>
</reference>
<dbReference type="GO" id="GO:0047134">
    <property type="term" value="F:protein-disulfide reductase [NAD(P)H] activity"/>
    <property type="evidence" value="ECO:0007669"/>
    <property type="project" value="InterPro"/>
</dbReference>
<dbReference type="OMA" id="FRTDPTY"/>
<dbReference type="OrthoDB" id="78947at2759"/>
<dbReference type="PANTHER" id="PTHR12452">
    <property type="entry name" value="42-9-9 PROTEIN-RELATED"/>
    <property type="match status" value="1"/>
</dbReference>
<keyword evidence="4" id="KW-1185">Reference proteome</keyword>
<sequence>MAHKVVEVNAVDACLGAAEAATKDGKLAVVLCTGDDDESGSSWCPDCVAAKPVVDKVLKEHGGDHVVLVVCKVGDRTTWKDPNNAFRTHDKFRLKSIPTLFAWGTPKRLVEAECSDEGKVELLFED</sequence>
<dbReference type="InterPro" id="IPR036249">
    <property type="entry name" value="Thioredoxin-like_sf"/>
</dbReference>
<dbReference type="RefSeq" id="XP_004991836.1">
    <property type="nucleotide sequence ID" value="XM_004991779.1"/>
</dbReference>
<dbReference type="GeneID" id="16072396"/>
<dbReference type="InParanoid" id="F2UFV1"/>
<evidence type="ECO:0000313" key="4">
    <source>
        <dbReference type="Proteomes" id="UP000007799"/>
    </source>
</evidence>
<dbReference type="AlphaFoldDB" id="F2UFV1"/>
<feature type="domain" description="Thioredoxin" evidence="2">
    <location>
        <begin position="19"/>
        <end position="126"/>
    </location>
</feature>
<dbReference type="InterPro" id="IPR045108">
    <property type="entry name" value="TXNDC17-like"/>
</dbReference>
<evidence type="ECO:0000256" key="1">
    <source>
        <dbReference type="ARBA" id="ARBA00008987"/>
    </source>
</evidence>
<dbReference type="Gene3D" id="3.40.30.10">
    <property type="entry name" value="Glutaredoxin"/>
    <property type="match status" value="1"/>
</dbReference>
<dbReference type="Proteomes" id="UP000007799">
    <property type="component" value="Unassembled WGS sequence"/>
</dbReference>
<gene>
    <name evidence="3" type="ORF">PTSG_06456</name>
</gene>
<proteinExistence type="inferred from homology"/>
<dbReference type="STRING" id="946362.F2UFV1"/>
<dbReference type="Pfam" id="PF06110">
    <property type="entry name" value="TXD17-like_Trx"/>
    <property type="match status" value="1"/>
</dbReference>
<evidence type="ECO:0000313" key="3">
    <source>
        <dbReference type="EMBL" id="EGD75379.1"/>
    </source>
</evidence>
<organism evidence="4">
    <name type="scientific">Salpingoeca rosetta (strain ATCC 50818 / BSB-021)</name>
    <dbReference type="NCBI Taxonomy" id="946362"/>
    <lineage>
        <taxon>Eukaryota</taxon>
        <taxon>Choanoflagellata</taxon>
        <taxon>Craspedida</taxon>
        <taxon>Salpingoecidae</taxon>
        <taxon>Salpingoeca</taxon>
    </lineage>
</organism>
<dbReference type="SUPFAM" id="SSF52833">
    <property type="entry name" value="Thioredoxin-like"/>
    <property type="match status" value="1"/>
</dbReference>
<dbReference type="PANTHER" id="PTHR12452:SF0">
    <property type="entry name" value="THIOREDOXIN DOMAIN-CONTAINING PROTEIN 17"/>
    <property type="match status" value="1"/>
</dbReference>
<dbReference type="InterPro" id="IPR010357">
    <property type="entry name" value="TXNDC17_dom"/>
</dbReference>
<dbReference type="GO" id="GO:0005829">
    <property type="term" value="C:cytosol"/>
    <property type="evidence" value="ECO:0007669"/>
    <property type="project" value="TreeGrafter"/>
</dbReference>
<protein>
    <submittedName>
        <fullName evidence="3">Thioredoxin domain-containing protein 17</fullName>
    </submittedName>
</protein>
<name>F2UFV1_SALR5</name>
<dbReference type="KEGG" id="sre:PTSG_06456"/>
<dbReference type="eggNOG" id="KOG3425">
    <property type="taxonomic scope" value="Eukaryota"/>
</dbReference>
<accession>F2UFV1</accession>
<evidence type="ECO:0000259" key="2">
    <source>
        <dbReference type="Pfam" id="PF06110"/>
    </source>
</evidence>
<dbReference type="EMBL" id="GL832972">
    <property type="protein sequence ID" value="EGD75379.1"/>
    <property type="molecule type" value="Genomic_DNA"/>
</dbReference>